<dbReference type="GeneID" id="25914099"/>
<dbReference type="EMBL" id="KQ245079">
    <property type="protein sequence ID" value="KNC73846.1"/>
    <property type="molecule type" value="Genomic_DNA"/>
</dbReference>
<feature type="signal peptide" evidence="2">
    <location>
        <begin position="1"/>
        <end position="49"/>
    </location>
</feature>
<proteinExistence type="predicted"/>
<keyword evidence="4" id="KW-1185">Reference proteome</keyword>
<evidence type="ECO:0000313" key="3">
    <source>
        <dbReference type="EMBL" id="KNC73846.1"/>
    </source>
</evidence>
<sequence>MHEAMGHQALLQQTPLAFWIAFHFTSWRRLASVLELMLNILIVASGCHGGSDFEPDVCTEDHVLGVLLYRLKCAQLLNSAFVFIAILLKTRGKWSYNVYYGFMLYLSLVGFYCENLVYALLLVDLLQRFDTLINVAKR</sequence>
<keyword evidence="2" id="KW-0732">Signal</keyword>
<protein>
    <submittedName>
        <fullName evidence="3">Uncharacterized protein</fullName>
    </submittedName>
</protein>
<accession>A0A0L0FBG1</accession>
<keyword evidence="1" id="KW-1133">Transmembrane helix</keyword>
<keyword evidence="1" id="KW-0472">Membrane</keyword>
<evidence type="ECO:0000256" key="1">
    <source>
        <dbReference type="SAM" id="Phobius"/>
    </source>
</evidence>
<gene>
    <name evidence="3" type="ORF">SARC_13595</name>
</gene>
<evidence type="ECO:0000313" key="4">
    <source>
        <dbReference type="Proteomes" id="UP000054560"/>
    </source>
</evidence>
<name>A0A0L0FBG1_9EUKA</name>
<dbReference type="Proteomes" id="UP000054560">
    <property type="component" value="Unassembled WGS sequence"/>
</dbReference>
<feature type="transmembrane region" description="Helical" evidence="1">
    <location>
        <begin position="100"/>
        <end position="121"/>
    </location>
</feature>
<dbReference type="AlphaFoldDB" id="A0A0L0FBG1"/>
<feature type="chain" id="PRO_5005537928" evidence="2">
    <location>
        <begin position="50"/>
        <end position="138"/>
    </location>
</feature>
<organism evidence="3 4">
    <name type="scientific">Sphaeroforma arctica JP610</name>
    <dbReference type="NCBI Taxonomy" id="667725"/>
    <lineage>
        <taxon>Eukaryota</taxon>
        <taxon>Ichthyosporea</taxon>
        <taxon>Ichthyophonida</taxon>
        <taxon>Sphaeroforma</taxon>
    </lineage>
</organism>
<evidence type="ECO:0000256" key="2">
    <source>
        <dbReference type="SAM" id="SignalP"/>
    </source>
</evidence>
<keyword evidence="1" id="KW-0812">Transmembrane</keyword>
<dbReference type="RefSeq" id="XP_014147748.1">
    <property type="nucleotide sequence ID" value="XM_014292273.1"/>
</dbReference>
<reference evidence="3 4" key="1">
    <citation type="submission" date="2011-02" db="EMBL/GenBank/DDBJ databases">
        <title>The Genome Sequence of Sphaeroforma arctica JP610.</title>
        <authorList>
            <consortium name="The Broad Institute Genome Sequencing Platform"/>
            <person name="Russ C."/>
            <person name="Cuomo C."/>
            <person name="Young S.K."/>
            <person name="Zeng Q."/>
            <person name="Gargeya S."/>
            <person name="Alvarado L."/>
            <person name="Berlin A."/>
            <person name="Chapman S.B."/>
            <person name="Chen Z."/>
            <person name="Freedman E."/>
            <person name="Gellesch M."/>
            <person name="Goldberg J."/>
            <person name="Griggs A."/>
            <person name="Gujja S."/>
            <person name="Heilman E."/>
            <person name="Heiman D."/>
            <person name="Howarth C."/>
            <person name="Mehta T."/>
            <person name="Neiman D."/>
            <person name="Pearson M."/>
            <person name="Roberts A."/>
            <person name="Saif S."/>
            <person name="Shea T."/>
            <person name="Shenoy N."/>
            <person name="Sisk P."/>
            <person name="Stolte C."/>
            <person name="Sykes S."/>
            <person name="White J."/>
            <person name="Yandava C."/>
            <person name="Burger G."/>
            <person name="Gray M.W."/>
            <person name="Holland P.W.H."/>
            <person name="King N."/>
            <person name="Lang F.B.F."/>
            <person name="Roger A.J."/>
            <person name="Ruiz-Trillo I."/>
            <person name="Haas B."/>
            <person name="Nusbaum C."/>
            <person name="Birren B."/>
        </authorList>
    </citation>
    <scope>NUCLEOTIDE SEQUENCE [LARGE SCALE GENOMIC DNA]</scope>
    <source>
        <strain evidence="3 4">JP610</strain>
    </source>
</reference>
<feature type="transmembrane region" description="Helical" evidence="1">
    <location>
        <begin position="69"/>
        <end position="88"/>
    </location>
</feature>